<organism evidence="3">
    <name type="scientific">Capitella teleta</name>
    <name type="common">Polychaete worm</name>
    <dbReference type="NCBI Taxonomy" id="283909"/>
    <lineage>
        <taxon>Eukaryota</taxon>
        <taxon>Metazoa</taxon>
        <taxon>Spiralia</taxon>
        <taxon>Lophotrochozoa</taxon>
        <taxon>Annelida</taxon>
        <taxon>Polychaeta</taxon>
        <taxon>Sedentaria</taxon>
        <taxon>Scolecida</taxon>
        <taxon>Capitellidae</taxon>
        <taxon>Capitella</taxon>
    </lineage>
</organism>
<dbReference type="OMA" id="WHGWIHH"/>
<dbReference type="EnsemblMetazoa" id="CapteT164106">
    <property type="protein sequence ID" value="CapteP164106"/>
    <property type="gene ID" value="CapteG164106"/>
</dbReference>
<keyword evidence="2" id="KW-0472">Membrane</keyword>
<evidence type="ECO:0000313" key="5">
    <source>
        <dbReference type="Proteomes" id="UP000014760"/>
    </source>
</evidence>
<gene>
    <name evidence="3" type="ORF">CAPTEDRAFT_164106</name>
</gene>
<name>R7TR67_CAPTE</name>
<dbReference type="OrthoDB" id="274641at2759"/>
<evidence type="ECO:0000256" key="1">
    <source>
        <dbReference type="ARBA" id="ARBA00007355"/>
    </source>
</evidence>
<comment type="function">
    <text evidence="2">Accessory subunit of the mitochondrial membrane respiratory chain NADH dehydrogenase (Complex I), that is believed not to be involved in catalysis. Complex I functions in the transfer of electrons from NADH to the respiratory chain. The immediate electron acceptor for the enzyme is believed to be ubiquinone.</text>
</comment>
<dbReference type="GO" id="GO:0005743">
    <property type="term" value="C:mitochondrial inner membrane"/>
    <property type="evidence" value="ECO:0007669"/>
    <property type="project" value="UniProtKB-SubCell"/>
</dbReference>
<dbReference type="GO" id="GO:0045271">
    <property type="term" value="C:respiratory chain complex I"/>
    <property type="evidence" value="ECO:0007669"/>
    <property type="project" value="InterPro"/>
</dbReference>
<dbReference type="AlphaFoldDB" id="R7TR67"/>
<accession>R7TR67</accession>
<keyword evidence="5" id="KW-1185">Reference proteome</keyword>
<reference evidence="5" key="1">
    <citation type="submission" date="2012-12" db="EMBL/GenBank/DDBJ databases">
        <authorList>
            <person name="Hellsten U."/>
            <person name="Grimwood J."/>
            <person name="Chapman J.A."/>
            <person name="Shapiro H."/>
            <person name="Aerts A."/>
            <person name="Otillar R.P."/>
            <person name="Terry A.Y."/>
            <person name="Boore J.L."/>
            <person name="Simakov O."/>
            <person name="Marletaz F."/>
            <person name="Cho S.-J."/>
            <person name="Edsinger-Gonzales E."/>
            <person name="Havlak P."/>
            <person name="Kuo D.-H."/>
            <person name="Larsson T."/>
            <person name="Lv J."/>
            <person name="Arendt D."/>
            <person name="Savage R."/>
            <person name="Osoegawa K."/>
            <person name="de Jong P."/>
            <person name="Lindberg D.R."/>
            <person name="Seaver E.C."/>
            <person name="Weisblat D.A."/>
            <person name="Putnam N.H."/>
            <person name="Grigoriev I.V."/>
            <person name="Rokhsar D.S."/>
        </authorList>
    </citation>
    <scope>NUCLEOTIDE SEQUENCE</scope>
    <source>
        <strain evidence="5">I ESC-2004</strain>
    </source>
</reference>
<dbReference type="PANTHER" id="PTHR12910">
    <property type="entry name" value="NADH-UBIQUINONE OXIDOREDUCTASE SUBUNIT B17.2"/>
    <property type="match status" value="1"/>
</dbReference>
<sequence>MSVYLSKWRNLSQAIKQRGGIIGSILHLYRTDDLKYGDLVGEDKFGNKYYQNDMFFIASNRWVDYAPQFGMDYDGSQIPAEWHRWMHHMTDDPPTVVPPVNYKWLPLHKENKTGTAGEYVPYSTTRPRIQAWQPPSKA</sequence>
<dbReference type="EMBL" id="KB308928">
    <property type="protein sequence ID" value="ELT96072.1"/>
    <property type="molecule type" value="Genomic_DNA"/>
</dbReference>
<dbReference type="STRING" id="283909.R7TR67"/>
<dbReference type="EMBL" id="AMQN01011540">
    <property type="status" value="NOT_ANNOTATED_CDS"/>
    <property type="molecule type" value="Genomic_DNA"/>
</dbReference>
<proteinExistence type="inferred from homology"/>
<reference evidence="3 5" key="2">
    <citation type="journal article" date="2013" name="Nature">
        <title>Insights into bilaterian evolution from three spiralian genomes.</title>
        <authorList>
            <person name="Simakov O."/>
            <person name="Marletaz F."/>
            <person name="Cho S.J."/>
            <person name="Edsinger-Gonzales E."/>
            <person name="Havlak P."/>
            <person name="Hellsten U."/>
            <person name="Kuo D.H."/>
            <person name="Larsson T."/>
            <person name="Lv J."/>
            <person name="Arendt D."/>
            <person name="Savage R."/>
            <person name="Osoegawa K."/>
            <person name="de Jong P."/>
            <person name="Grimwood J."/>
            <person name="Chapman J.A."/>
            <person name="Shapiro H."/>
            <person name="Aerts A."/>
            <person name="Otillar R.P."/>
            <person name="Terry A.Y."/>
            <person name="Boore J.L."/>
            <person name="Grigoriev I.V."/>
            <person name="Lindberg D.R."/>
            <person name="Seaver E.C."/>
            <person name="Weisblat D.A."/>
            <person name="Putnam N.H."/>
            <person name="Rokhsar D.S."/>
        </authorList>
    </citation>
    <scope>NUCLEOTIDE SEQUENCE</scope>
    <source>
        <strain evidence="3 5">I ESC-2004</strain>
    </source>
</reference>
<dbReference type="FunCoup" id="R7TR67">
    <property type="interactions" value="908"/>
</dbReference>
<keyword evidence="2" id="KW-0249">Electron transport</keyword>
<reference evidence="4" key="3">
    <citation type="submission" date="2015-06" db="UniProtKB">
        <authorList>
            <consortium name="EnsemblMetazoa"/>
        </authorList>
    </citation>
    <scope>IDENTIFICATION</scope>
</reference>
<comment type="subcellular location">
    <subcellularLocation>
        <location evidence="2">Mitochondrion inner membrane</location>
        <topology evidence="2">Peripheral membrane protein</topology>
        <orientation evidence="2">Matrix side</orientation>
    </subcellularLocation>
</comment>
<dbReference type="Pfam" id="PF05071">
    <property type="entry name" value="NDUFA12"/>
    <property type="match status" value="1"/>
</dbReference>
<protein>
    <recommendedName>
        <fullName evidence="2">NADH dehydrogenase [ubiquinone] 1 alpha subcomplex subunit 12</fullName>
    </recommendedName>
</protein>
<comment type="subunit">
    <text evidence="2">Complex I is composed of 45 different subunits.</text>
</comment>
<evidence type="ECO:0000313" key="3">
    <source>
        <dbReference type="EMBL" id="ELT96072.1"/>
    </source>
</evidence>
<comment type="similarity">
    <text evidence="1 2">Belongs to the complex I NDUFA12 subunit family.</text>
</comment>
<keyword evidence="2" id="KW-0496">Mitochondrion</keyword>
<evidence type="ECO:0000256" key="2">
    <source>
        <dbReference type="RuleBase" id="RU363103"/>
    </source>
</evidence>
<dbReference type="Proteomes" id="UP000014760">
    <property type="component" value="Unassembled WGS sequence"/>
</dbReference>
<dbReference type="GO" id="GO:0006979">
    <property type="term" value="P:response to oxidative stress"/>
    <property type="evidence" value="ECO:0007669"/>
    <property type="project" value="TreeGrafter"/>
</dbReference>
<dbReference type="PANTHER" id="PTHR12910:SF2">
    <property type="entry name" value="NADH DEHYDROGENASE [UBIQUINONE] 1 ALPHA SUBCOMPLEX SUBUNIT 12"/>
    <property type="match status" value="1"/>
</dbReference>
<keyword evidence="2" id="KW-0679">Respiratory chain</keyword>
<keyword evidence="2" id="KW-0999">Mitochondrion inner membrane</keyword>
<keyword evidence="2" id="KW-0813">Transport</keyword>
<dbReference type="HOGENOM" id="CLU_110455_1_1_1"/>
<dbReference type="InterPro" id="IPR007763">
    <property type="entry name" value="NDUFA12"/>
</dbReference>
<evidence type="ECO:0000313" key="4">
    <source>
        <dbReference type="EnsemblMetazoa" id="CapteP164106"/>
    </source>
</evidence>